<protein>
    <submittedName>
        <fullName evidence="1">Uncharacterized protein</fullName>
    </submittedName>
</protein>
<organism evidence="1 2">
    <name type="scientific">Datura stramonium</name>
    <name type="common">Jimsonweed</name>
    <name type="synonym">Common thornapple</name>
    <dbReference type="NCBI Taxonomy" id="4076"/>
    <lineage>
        <taxon>Eukaryota</taxon>
        <taxon>Viridiplantae</taxon>
        <taxon>Streptophyta</taxon>
        <taxon>Embryophyta</taxon>
        <taxon>Tracheophyta</taxon>
        <taxon>Spermatophyta</taxon>
        <taxon>Magnoliopsida</taxon>
        <taxon>eudicotyledons</taxon>
        <taxon>Gunneridae</taxon>
        <taxon>Pentapetalae</taxon>
        <taxon>asterids</taxon>
        <taxon>lamiids</taxon>
        <taxon>Solanales</taxon>
        <taxon>Solanaceae</taxon>
        <taxon>Solanoideae</taxon>
        <taxon>Datureae</taxon>
        <taxon>Datura</taxon>
    </lineage>
</organism>
<evidence type="ECO:0000313" key="1">
    <source>
        <dbReference type="EMBL" id="MCD9637820.1"/>
    </source>
</evidence>
<name>A0ABS8USH8_DATST</name>
<accession>A0ABS8USH8</accession>
<gene>
    <name evidence="1" type="ORF">HAX54_021324</name>
</gene>
<proteinExistence type="predicted"/>
<sequence length="85" mass="9250">SRGGFDLKAKKRAKDALSFKRLKLASSLSAPPLIEASGDASVSPLADKPTSPQLVVEKLGSLGAQVEVLEEEVKLLRKRWTYKSR</sequence>
<comment type="caution">
    <text evidence="1">The sequence shown here is derived from an EMBL/GenBank/DDBJ whole genome shotgun (WGS) entry which is preliminary data.</text>
</comment>
<dbReference type="Proteomes" id="UP000823775">
    <property type="component" value="Unassembled WGS sequence"/>
</dbReference>
<dbReference type="EMBL" id="JACEIK010002563">
    <property type="protein sequence ID" value="MCD9637820.1"/>
    <property type="molecule type" value="Genomic_DNA"/>
</dbReference>
<reference evidence="1 2" key="1">
    <citation type="journal article" date="2021" name="BMC Genomics">
        <title>Datura genome reveals duplications of psychoactive alkaloid biosynthetic genes and high mutation rate following tissue culture.</title>
        <authorList>
            <person name="Rajewski A."/>
            <person name="Carter-House D."/>
            <person name="Stajich J."/>
            <person name="Litt A."/>
        </authorList>
    </citation>
    <scope>NUCLEOTIDE SEQUENCE [LARGE SCALE GENOMIC DNA]</scope>
    <source>
        <strain evidence="1">AR-01</strain>
    </source>
</reference>
<evidence type="ECO:0000313" key="2">
    <source>
        <dbReference type="Proteomes" id="UP000823775"/>
    </source>
</evidence>
<keyword evidence="2" id="KW-1185">Reference proteome</keyword>
<feature type="non-terminal residue" evidence="1">
    <location>
        <position position="1"/>
    </location>
</feature>